<dbReference type="SUPFAM" id="SSF51206">
    <property type="entry name" value="cAMP-binding domain-like"/>
    <property type="match status" value="1"/>
</dbReference>
<dbReference type="InterPro" id="IPR000595">
    <property type="entry name" value="cNMP-bd_dom"/>
</dbReference>
<dbReference type="PROSITE" id="PS50042">
    <property type="entry name" value="CNMP_BINDING_3"/>
    <property type="match status" value="1"/>
</dbReference>
<accession>A0A8B9MN99</accession>
<reference evidence="3" key="1">
    <citation type="submission" date="2025-08" db="UniProtKB">
        <authorList>
            <consortium name="Ensembl"/>
        </authorList>
    </citation>
    <scope>IDENTIFICATION</scope>
</reference>
<dbReference type="Proteomes" id="UP000694541">
    <property type="component" value="Unplaced"/>
</dbReference>
<reference evidence="3" key="2">
    <citation type="submission" date="2025-09" db="UniProtKB">
        <authorList>
            <consortium name="Ensembl"/>
        </authorList>
    </citation>
    <scope>IDENTIFICATION</scope>
</reference>
<dbReference type="Ensembl" id="ENSANIT00000011178.1">
    <property type="protein sequence ID" value="ENSANIP00000010800.1"/>
    <property type="gene ID" value="ENSANIG00000007309.1"/>
</dbReference>
<keyword evidence="1" id="KW-1133">Transmembrane helix</keyword>
<keyword evidence="1" id="KW-0472">Membrane</keyword>
<dbReference type="Gene3D" id="2.60.120.10">
    <property type="entry name" value="Jelly Rolls"/>
    <property type="match status" value="1"/>
</dbReference>
<evidence type="ECO:0000313" key="3">
    <source>
        <dbReference type="Ensembl" id="ENSANIP00000010800.1"/>
    </source>
</evidence>
<dbReference type="InterPro" id="IPR014710">
    <property type="entry name" value="RmlC-like_jellyroll"/>
</dbReference>
<sequence length="166" mass="19219">MSWSLCRVGTSGLFFWPVLVFRKCFCFHYFLLGYNSSNSLKRAKVLSLAKRILRGNRECPTLQPKKPPPPLLEPDLTEFDIKHSHLPSEVLPMLKNVRVLGHFEKPLFMELYKQMVFVQLHEGEYIFCPGQLDDSIYFVQDGKLEVCIQESVKTNRSVVLEINLLA</sequence>
<dbReference type="InterPro" id="IPR018490">
    <property type="entry name" value="cNMP-bd_dom_sf"/>
</dbReference>
<proteinExistence type="predicted"/>
<keyword evidence="4" id="KW-1185">Reference proteome</keyword>
<keyword evidence="1" id="KW-0812">Transmembrane</keyword>
<organism evidence="3 4">
    <name type="scientific">Accipiter nisus</name>
    <name type="common">Eurasian sparrowhawk</name>
    <dbReference type="NCBI Taxonomy" id="211598"/>
    <lineage>
        <taxon>Eukaryota</taxon>
        <taxon>Metazoa</taxon>
        <taxon>Chordata</taxon>
        <taxon>Craniata</taxon>
        <taxon>Vertebrata</taxon>
        <taxon>Euteleostomi</taxon>
        <taxon>Archelosauria</taxon>
        <taxon>Archosauria</taxon>
        <taxon>Dinosauria</taxon>
        <taxon>Saurischia</taxon>
        <taxon>Theropoda</taxon>
        <taxon>Coelurosauria</taxon>
        <taxon>Aves</taxon>
        <taxon>Neognathae</taxon>
        <taxon>Neoaves</taxon>
        <taxon>Telluraves</taxon>
        <taxon>Accipitrimorphae</taxon>
        <taxon>Accipitriformes</taxon>
        <taxon>Accipitridae</taxon>
        <taxon>Accipitrinae</taxon>
        <taxon>Accipiter</taxon>
    </lineage>
</organism>
<evidence type="ECO:0000259" key="2">
    <source>
        <dbReference type="PROSITE" id="PS50042"/>
    </source>
</evidence>
<name>A0A8B9MN99_9AVES</name>
<dbReference type="AlphaFoldDB" id="A0A8B9MN99"/>
<evidence type="ECO:0000313" key="4">
    <source>
        <dbReference type="Proteomes" id="UP000694541"/>
    </source>
</evidence>
<feature type="domain" description="Cyclic nucleotide-binding" evidence="2">
    <location>
        <begin position="99"/>
        <end position="166"/>
    </location>
</feature>
<evidence type="ECO:0000256" key="1">
    <source>
        <dbReference type="SAM" id="Phobius"/>
    </source>
</evidence>
<protein>
    <recommendedName>
        <fullName evidence="2">Cyclic nucleotide-binding domain-containing protein</fullName>
    </recommendedName>
</protein>
<feature type="transmembrane region" description="Helical" evidence="1">
    <location>
        <begin position="12"/>
        <end position="32"/>
    </location>
</feature>